<gene>
    <name evidence="1" type="ORF">DES52_11597</name>
</gene>
<evidence type="ECO:0008006" key="3">
    <source>
        <dbReference type="Google" id="ProtNLM"/>
    </source>
</evidence>
<reference evidence="1 2" key="1">
    <citation type="submission" date="2018-06" db="EMBL/GenBank/DDBJ databases">
        <title>Genomic Encyclopedia of Type Strains, Phase IV (KMG-IV): sequencing the most valuable type-strain genomes for metagenomic binning, comparative biology and taxonomic classification.</title>
        <authorList>
            <person name="Goeker M."/>
        </authorList>
    </citation>
    <scope>NUCLEOTIDE SEQUENCE [LARGE SCALE GENOMIC DNA]</scope>
    <source>
        <strain evidence="1 2">DSM 18048</strain>
    </source>
</reference>
<dbReference type="Gene3D" id="3.30.530.20">
    <property type="match status" value="1"/>
</dbReference>
<protein>
    <recommendedName>
        <fullName evidence="3">Carbon monoxide dehydrogenase subunit G</fullName>
    </recommendedName>
</protein>
<dbReference type="AlphaFoldDB" id="A0A318S1H6"/>
<sequence length="152" mass="16149">MQLSGSHTLNATREQVWAALQDPAVLARCVPGVKDLSPDGPDRFRGSVDFQVGPVKGTYQGFLTMRNATPPESMTLDLEAKAPVGIIRATGVMQLQQQGNATVLTWTGSPQLSGMLATLGARLLPSVAQQMAGKFFSKLEVEAQRKPGGVTV</sequence>
<evidence type="ECO:0000313" key="1">
    <source>
        <dbReference type="EMBL" id="PYE51165.1"/>
    </source>
</evidence>
<organism evidence="1 2">
    <name type="scientific">Deinococcus yavapaiensis KR-236</name>
    <dbReference type="NCBI Taxonomy" id="694435"/>
    <lineage>
        <taxon>Bacteria</taxon>
        <taxon>Thermotogati</taxon>
        <taxon>Deinococcota</taxon>
        <taxon>Deinococci</taxon>
        <taxon>Deinococcales</taxon>
        <taxon>Deinococcaceae</taxon>
        <taxon>Deinococcus</taxon>
    </lineage>
</organism>
<proteinExistence type="predicted"/>
<dbReference type="InterPro" id="IPR010419">
    <property type="entry name" value="CO_DH_gsu"/>
</dbReference>
<accession>A0A318S1H6</accession>
<dbReference type="Proteomes" id="UP000248326">
    <property type="component" value="Unassembled WGS sequence"/>
</dbReference>
<dbReference type="SUPFAM" id="SSF55961">
    <property type="entry name" value="Bet v1-like"/>
    <property type="match status" value="1"/>
</dbReference>
<dbReference type="PANTHER" id="PTHR38588">
    <property type="entry name" value="BLL0334 PROTEIN"/>
    <property type="match status" value="1"/>
</dbReference>
<dbReference type="CDD" id="cd05018">
    <property type="entry name" value="CoxG"/>
    <property type="match status" value="1"/>
</dbReference>
<dbReference type="EMBL" id="QJSX01000015">
    <property type="protein sequence ID" value="PYE51165.1"/>
    <property type="molecule type" value="Genomic_DNA"/>
</dbReference>
<dbReference type="PANTHER" id="PTHR38588:SF1">
    <property type="entry name" value="BLL0334 PROTEIN"/>
    <property type="match status" value="1"/>
</dbReference>
<name>A0A318S1H6_9DEIO</name>
<keyword evidence="2" id="KW-1185">Reference proteome</keyword>
<dbReference type="InterPro" id="IPR023393">
    <property type="entry name" value="START-like_dom_sf"/>
</dbReference>
<evidence type="ECO:0000313" key="2">
    <source>
        <dbReference type="Proteomes" id="UP000248326"/>
    </source>
</evidence>
<comment type="caution">
    <text evidence="1">The sequence shown here is derived from an EMBL/GenBank/DDBJ whole genome shotgun (WGS) entry which is preliminary data.</text>
</comment>
<dbReference type="Pfam" id="PF06240">
    <property type="entry name" value="COXG"/>
    <property type="match status" value="1"/>
</dbReference>
<dbReference type="RefSeq" id="WP_170131109.1">
    <property type="nucleotide sequence ID" value="NZ_QJSX01000015.1"/>
</dbReference>